<comment type="function">
    <text evidence="9">Involved in nucleotide metabolism via production of dUMP, the immediate precursor of thymidine nucleotides, and decreases the intracellular concentration of dUTP so that uracil cannot be incorporated into DNA.</text>
</comment>
<dbReference type="GO" id="GO:0000287">
    <property type="term" value="F:magnesium ion binding"/>
    <property type="evidence" value="ECO:0007669"/>
    <property type="project" value="UniProtKB-UniRule"/>
</dbReference>
<dbReference type="InterPro" id="IPR008181">
    <property type="entry name" value="dUTPase"/>
</dbReference>
<evidence type="ECO:0000256" key="4">
    <source>
        <dbReference type="ARBA" id="ARBA00022801"/>
    </source>
</evidence>
<evidence type="ECO:0000256" key="6">
    <source>
        <dbReference type="ARBA" id="ARBA00023080"/>
    </source>
</evidence>
<evidence type="ECO:0000256" key="9">
    <source>
        <dbReference type="RuleBase" id="RU367024"/>
    </source>
</evidence>
<evidence type="ECO:0000313" key="12">
    <source>
        <dbReference type="Proteomes" id="UP000005239"/>
    </source>
</evidence>
<keyword evidence="5 9" id="KW-0460">Magnesium</keyword>
<dbReference type="CDD" id="cd07557">
    <property type="entry name" value="trimeric_dUTPase"/>
    <property type="match status" value="1"/>
</dbReference>
<dbReference type="EnsemblMetazoa" id="PPA10882.1">
    <property type="protein sequence ID" value="PPA10882.1"/>
    <property type="gene ID" value="WBGene00100436"/>
</dbReference>
<dbReference type="NCBIfam" id="NF001862">
    <property type="entry name" value="PRK00601.1"/>
    <property type="match status" value="1"/>
</dbReference>
<evidence type="ECO:0000313" key="11">
    <source>
        <dbReference type="EnsemblMetazoa" id="PPA10882.1"/>
    </source>
</evidence>
<protein>
    <recommendedName>
        <fullName evidence="9">Deoxyuridine 5'-triphosphate nucleotidohydrolase</fullName>
        <shortName evidence="9">dUTPase</shortName>
        <ecNumber evidence="9">3.6.1.23</ecNumber>
    </recommendedName>
    <alternativeName>
        <fullName evidence="9">dUTP pyrophosphatase</fullName>
    </alternativeName>
</protein>
<dbReference type="InterPro" id="IPR033704">
    <property type="entry name" value="dUTPase_trimeric"/>
</dbReference>
<proteinExistence type="inferred from homology"/>
<comment type="pathway">
    <text evidence="2 9">Pyrimidine metabolism; dUMP biosynthesis; dUMP from dCTP (dUTP route): step 2/2.</text>
</comment>
<dbReference type="InterPro" id="IPR029054">
    <property type="entry name" value="dUTPase-like"/>
</dbReference>
<evidence type="ECO:0000259" key="10">
    <source>
        <dbReference type="Pfam" id="PF00692"/>
    </source>
</evidence>
<dbReference type="NCBIfam" id="TIGR00576">
    <property type="entry name" value="dut"/>
    <property type="match status" value="1"/>
</dbReference>
<evidence type="ECO:0000256" key="8">
    <source>
        <dbReference type="ARBA" id="ARBA00057946"/>
    </source>
</evidence>
<comment type="function">
    <text evidence="8">Catalyzes the cleavage of 2'-deoxyuridine 5'-triphosphate (dUTP) into 2'-deoxyuridine 5'-monophosphate (dUMP) and inorganic pyrophosphate and through its action efficiently prevents uracil misincorporation into DNA and at the same time provides dUMP, the substrate for de novo thymidylate biosynthesis. Inhibits peroxisome proliferator-activated receptor (PPAR) activity by binding of its N-terminal to PPAR, preventing the latter's dimerization with retinoid X receptor. Essential for embryonic development.</text>
</comment>
<dbReference type="Proteomes" id="UP000005239">
    <property type="component" value="Unassembled WGS sequence"/>
</dbReference>
<comment type="catalytic activity">
    <reaction evidence="7 9">
        <text>dUTP + H2O = dUMP + diphosphate + H(+)</text>
        <dbReference type="Rhea" id="RHEA:10248"/>
        <dbReference type="ChEBI" id="CHEBI:15377"/>
        <dbReference type="ChEBI" id="CHEBI:15378"/>
        <dbReference type="ChEBI" id="CHEBI:33019"/>
        <dbReference type="ChEBI" id="CHEBI:61555"/>
        <dbReference type="ChEBI" id="CHEBI:246422"/>
        <dbReference type="EC" id="3.6.1.23"/>
    </reaction>
</comment>
<dbReference type="PANTHER" id="PTHR11241:SF0">
    <property type="entry name" value="DEOXYURIDINE 5'-TRIPHOSPHATE NUCLEOTIDOHYDROLASE"/>
    <property type="match status" value="1"/>
</dbReference>
<gene>
    <name evidence="11" type="primary">WBGene00100436</name>
</gene>
<dbReference type="Gene3D" id="2.70.40.10">
    <property type="match status" value="1"/>
</dbReference>
<dbReference type="Pfam" id="PF00692">
    <property type="entry name" value="dUTPase"/>
    <property type="match status" value="1"/>
</dbReference>
<dbReference type="OMA" id="RSGMGHK"/>
<organism evidence="11 12">
    <name type="scientific">Pristionchus pacificus</name>
    <name type="common">Parasitic nematode worm</name>
    <dbReference type="NCBI Taxonomy" id="54126"/>
    <lineage>
        <taxon>Eukaryota</taxon>
        <taxon>Metazoa</taxon>
        <taxon>Ecdysozoa</taxon>
        <taxon>Nematoda</taxon>
        <taxon>Chromadorea</taxon>
        <taxon>Rhabditida</taxon>
        <taxon>Rhabditina</taxon>
        <taxon>Diplogasteromorpha</taxon>
        <taxon>Diplogasteroidea</taxon>
        <taxon>Neodiplogasteridae</taxon>
        <taxon>Pristionchus</taxon>
    </lineage>
</organism>
<name>A0A8R1YE70_PRIPA</name>
<dbReference type="SUPFAM" id="SSF51283">
    <property type="entry name" value="dUTPase-like"/>
    <property type="match status" value="1"/>
</dbReference>
<accession>A0A8R1YE70</accession>
<dbReference type="EC" id="3.6.1.23" evidence="9"/>
<evidence type="ECO:0000256" key="3">
    <source>
        <dbReference type="ARBA" id="ARBA00006581"/>
    </source>
</evidence>
<dbReference type="InterPro" id="IPR036157">
    <property type="entry name" value="dUTPase-like_sf"/>
</dbReference>
<keyword evidence="6 9" id="KW-0546">Nucleotide metabolism</keyword>
<sequence>MAALIEKENVMATEQQQQFEVKKARIELVDEKISVRFVRLNEKARMPAYGSVHAAGADLHASEAAVVPARGKVLISTGLCLELPEFHYGRVAPRSGLAAKHSIDVGAGVIDCDYRGELKVLLFNFSDVDFEVKEGDRIAQLICEKISQVKYVEVDSLEETQRGAGGFGSTGVSA</sequence>
<reference evidence="12" key="1">
    <citation type="journal article" date="2008" name="Nat. Genet.">
        <title>The Pristionchus pacificus genome provides a unique perspective on nematode lifestyle and parasitism.</title>
        <authorList>
            <person name="Dieterich C."/>
            <person name="Clifton S.W."/>
            <person name="Schuster L.N."/>
            <person name="Chinwalla A."/>
            <person name="Delehaunty K."/>
            <person name="Dinkelacker I."/>
            <person name="Fulton L."/>
            <person name="Fulton R."/>
            <person name="Godfrey J."/>
            <person name="Minx P."/>
            <person name="Mitreva M."/>
            <person name="Roeseler W."/>
            <person name="Tian H."/>
            <person name="Witte H."/>
            <person name="Yang S.P."/>
            <person name="Wilson R.K."/>
            <person name="Sommer R.J."/>
        </authorList>
    </citation>
    <scope>NUCLEOTIDE SEQUENCE [LARGE SCALE GENOMIC DNA]</scope>
    <source>
        <strain evidence="12">PS312</strain>
    </source>
</reference>
<keyword evidence="4 9" id="KW-0378">Hydrolase</keyword>
<keyword evidence="9" id="KW-0479">Metal-binding</keyword>
<reference evidence="11" key="2">
    <citation type="submission" date="2022-06" db="UniProtKB">
        <authorList>
            <consortium name="EnsemblMetazoa"/>
        </authorList>
    </citation>
    <scope>IDENTIFICATION</scope>
    <source>
        <strain evidence="11">PS312</strain>
    </source>
</reference>
<evidence type="ECO:0000256" key="5">
    <source>
        <dbReference type="ARBA" id="ARBA00022842"/>
    </source>
</evidence>
<dbReference type="GO" id="GO:0046081">
    <property type="term" value="P:dUTP catabolic process"/>
    <property type="evidence" value="ECO:0007669"/>
    <property type="project" value="UniProtKB-UniRule"/>
</dbReference>
<evidence type="ECO:0000256" key="1">
    <source>
        <dbReference type="ARBA" id="ARBA00001946"/>
    </source>
</evidence>
<dbReference type="GO" id="GO:0006226">
    <property type="term" value="P:dUMP biosynthetic process"/>
    <property type="evidence" value="ECO:0007669"/>
    <property type="project" value="UniProtKB-UniRule"/>
</dbReference>
<dbReference type="PANTHER" id="PTHR11241">
    <property type="entry name" value="DEOXYURIDINE 5'-TRIPHOSPHATE NUCLEOTIDOHYDROLASE"/>
    <property type="match status" value="1"/>
</dbReference>
<evidence type="ECO:0000256" key="7">
    <source>
        <dbReference type="ARBA" id="ARBA00047686"/>
    </source>
</evidence>
<evidence type="ECO:0000256" key="2">
    <source>
        <dbReference type="ARBA" id="ARBA00005142"/>
    </source>
</evidence>
<keyword evidence="12" id="KW-1185">Reference proteome</keyword>
<feature type="domain" description="dUTPase-like" evidence="10">
    <location>
        <begin position="43"/>
        <end position="171"/>
    </location>
</feature>
<dbReference type="AlphaFoldDB" id="A0A8R1YE70"/>
<comment type="cofactor">
    <cofactor evidence="1 9">
        <name>Mg(2+)</name>
        <dbReference type="ChEBI" id="CHEBI:18420"/>
    </cofactor>
</comment>
<dbReference type="OrthoDB" id="419889at2759"/>
<dbReference type="GO" id="GO:0004170">
    <property type="term" value="F:dUTP diphosphatase activity"/>
    <property type="evidence" value="ECO:0007669"/>
    <property type="project" value="UniProtKB-UniRule"/>
</dbReference>
<dbReference type="FunFam" id="2.70.40.10:FF:000004">
    <property type="entry name" value="Deoxyuridine triphosphatase"/>
    <property type="match status" value="1"/>
</dbReference>
<comment type="similarity">
    <text evidence="3 9">Belongs to the dUTPase family.</text>
</comment>